<evidence type="ECO:0000313" key="6">
    <source>
        <dbReference type="EMBL" id="GAA4754619.1"/>
    </source>
</evidence>
<comment type="caution">
    <text evidence="6">The sequence shown here is derived from an EMBL/GenBank/DDBJ whole genome shotgun (WGS) entry which is preliminary data.</text>
</comment>
<evidence type="ECO:0000259" key="5">
    <source>
        <dbReference type="PROSITE" id="PS50987"/>
    </source>
</evidence>
<feature type="region of interest" description="Disordered" evidence="4">
    <location>
        <begin position="100"/>
        <end position="121"/>
    </location>
</feature>
<dbReference type="RefSeq" id="WP_345313959.1">
    <property type="nucleotide sequence ID" value="NZ_BAABIE010000013.1"/>
</dbReference>
<feature type="domain" description="HTH arsR-type" evidence="5">
    <location>
        <begin position="6"/>
        <end position="100"/>
    </location>
</feature>
<dbReference type="PRINTS" id="PR00778">
    <property type="entry name" value="HTHARSR"/>
</dbReference>
<keyword evidence="1" id="KW-0805">Transcription regulation</keyword>
<dbReference type="InterPro" id="IPR001845">
    <property type="entry name" value="HTH_ArsR_DNA-bd_dom"/>
</dbReference>
<evidence type="ECO:0000256" key="4">
    <source>
        <dbReference type="SAM" id="MobiDB-lite"/>
    </source>
</evidence>
<dbReference type="Proteomes" id="UP001500822">
    <property type="component" value="Unassembled WGS sequence"/>
</dbReference>
<dbReference type="SUPFAM" id="SSF46785">
    <property type="entry name" value="Winged helix' DNA-binding domain"/>
    <property type="match status" value="1"/>
</dbReference>
<dbReference type="InterPro" id="IPR036388">
    <property type="entry name" value="WH-like_DNA-bd_sf"/>
</dbReference>
<dbReference type="PANTHER" id="PTHR43132">
    <property type="entry name" value="ARSENICAL RESISTANCE OPERON REPRESSOR ARSR-RELATED"/>
    <property type="match status" value="1"/>
</dbReference>
<sequence>MTQPDLATAGHAAAGELLRALAAPARVAIVLALNERAMCVHELVDTLHLNQPQVSQHLRVLKNSGVVVGHRRGREVEYTLVDDHIAHIVTDALIHVTEGSHGEDGHGVVDHGAGGHSEVPA</sequence>
<dbReference type="InterPro" id="IPR051011">
    <property type="entry name" value="Metal_resp_trans_reg"/>
</dbReference>
<dbReference type="PANTHER" id="PTHR43132:SF6">
    <property type="entry name" value="HTH-TYPE TRANSCRIPTIONAL REPRESSOR CZRA"/>
    <property type="match status" value="1"/>
</dbReference>
<dbReference type="CDD" id="cd00090">
    <property type="entry name" value="HTH_ARSR"/>
    <property type="match status" value="1"/>
</dbReference>
<evidence type="ECO:0000256" key="1">
    <source>
        <dbReference type="ARBA" id="ARBA00023015"/>
    </source>
</evidence>
<name>A0ABP8ZF24_9ACTN</name>
<dbReference type="PROSITE" id="PS50987">
    <property type="entry name" value="HTH_ARSR_2"/>
    <property type="match status" value="1"/>
</dbReference>
<feature type="compositionally biased region" description="Basic and acidic residues" evidence="4">
    <location>
        <begin position="100"/>
        <end position="109"/>
    </location>
</feature>
<evidence type="ECO:0000256" key="2">
    <source>
        <dbReference type="ARBA" id="ARBA00023125"/>
    </source>
</evidence>
<keyword evidence="2" id="KW-0238">DNA-binding</keyword>
<dbReference type="EMBL" id="BAABIE010000013">
    <property type="protein sequence ID" value="GAA4754619.1"/>
    <property type="molecule type" value="Genomic_DNA"/>
</dbReference>
<keyword evidence="7" id="KW-1185">Reference proteome</keyword>
<gene>
    <name evidence="6" type="ORF">GCM10023217_27870</name>
</gene>
<dbReference type="NCBIfam" id="NF033788">
    <property type="entry name" value="HTH_metalloreg"/>
    <property type="match status" value="1"/>
</dbReference>
<keyword evidence="3" id="KW-0804">Transcription</keyword>
<evidence type="ECO:0000256" key="3">
    <source>
        <dbReference type="ARBA" id="ARBA00023163"/>
    </source>
</evidence>
<reference evidence="7" key="1">
    <citation type="journal article" date="2019" name="Int. J. Syst. Evol. Microbiol.">
        <title>The Global Catalogue of Microorganisms (GCM) 10K type strain sequencing project: providing services to taxonomists for standard genome sequencing and annotation.</title>
        <authorList>
            <consortium name="The Broad Institute Genomics Platform"/>
            <consortium name="The Broad Institute Genome Sequencing Center for Infectious Disease"/>
            <person name="Wu L."/>
            <person name="Ma J."/>
        </authorList>
    </citation>
    <scope>NUCLEOTIDE SEQUENCE [LARGE SCALE GENOMIC DNA]</scope>
    <source>
        <strain evidence="7">JCM 18077</strain>
    </source>
</reference>
<evidence type="ECO:0000313" key="7">
    <source>
        <dbReference type="Proteomes" id="UP001500822"/>
    </source>
</evidence>
<protein>
    <recommendedName>
        <fullName evidence="5">HTH arsR-type domain-containing protein</fullName>
    </recommendedName>
</protein>
<proteinExistence type="predicted"/>
<dbReference type="InterPro" id="IPR036390">
    <property type="entry name" value="WH_DNA-bd_sf"/>
</dbReference>
<accession>A0ABP8ZF24</accession>
<dbReference type="SMART" id="SM00418">
    <property type="entry name" value="HTH_ARSR"/>
    <property type="match status" value="1"/>
</dbReference>
<organism evidence="6 7">
    <name type="scientific">Gordonia alkaliphila</name>
    <dbReference type="NCBI Taxonomy" id="1053547"/>
    <lineage>
        <taxon>Bacteria</taxon>
        <taxon>Bacillati</taxon>
        <taxon>Actinomycetota</taxon>
        <taxon>Actinomycetes</taxon>
        <taxon>Mycobacteriales</taxon>
        <taxon>Gordoniaceae</taxon>
        <taxon>Gordonia</taxon>
    </lineage>
</organism>
<dbReference type="Gene3D" id="1.10.10.10">
    <property type="entry name" value="Winged helix-like DNA-binding domain superfamily/Winged helix DNA-binding domain"/>
    <property type="match status" value="1"/>
</dbReference>
<dbReference type="Pfam" id="PF01022">
    <property type="entry name" value="HTH_5"/>
    <property type="match status" value="1"/>
</dbReference>
<dbReference type="InterPro" id="IPR011991">
    <property type="entry name" value="ArsR-like_HTH"/>
</dbReference>